<keyword evidence="2" id="KW-1003">Cell membrane</keyword>
<keyword evidence="5 6" id="KW-0472">Membrane</keyword>
<dbReference type="GO" id="GO:0015171">
    <property type="term" value="F:amino acid transmembrane transporter activity"/>
    <property type="evidence" value="ECO:0007669"/>
    <property type="project" value="TreeGrafter"/>
</dbReference>
<keyword evidence="4 6" id="KW-1133">Transmembrane helix</keyword>
<gene>
    <name evidence="7" type="ORF">HW532_01255</name>
</gene>
<evidence type="ECO:0000313" key="8">
    <source>
        <dbReference type="Proteomes" id="UP000593594"/>
    </source>
</evidence>
<dbReference type="PANTHER" id="PTHR30086">
    <property type="entry name" value="ARGININE EXPORTER PROTEIN ARGO"/>
    <property type="match status" value="1"/>
</dbReference>
<evidence type="ECO:0000256" key="3">
    <source>
        <dbReference type="ARBA" id="ARBA00022692"/>
    </source>
</evidence>
<evidence type="ECO:0000256" key="1">
    <source>
        <dbReference type="ARBA" id="ARBA00004651"/>
    </source>
</evidence>
<evidence type="ECO:0000256" key="6">
    <source>
        <dbReference type="SAM" id="Phobius"/>
    </source>
</evidence>
<dbReference type="EMBL" id="CP058214">
    <property type="protein sequence ID" value="QPC41479.1"/>
    <property type="molecule type" value="Genomic_DNA"/>
</dbReference>
<feature type="transmembrane region" description="Helical" evidence="6">
    <location>
        <begin position="6"/>
        <end position="28"/>
    </location>
</feature>
<reference evidence="7 8" key="1">
    <citation type="submission" date="2020-06" db="EMBL/GenBank/DDBJ databases">
        <title>Genome sequence of 2 isolates from Red Sea Mangroves.</title>
        <authorList>
            <person name="Sefrji F."/>
            <person name="Michoud G."/>
            <person name="Merlino G."/>
            <person name="Daffonchio D."/>
        </authorList>
    </citation>
    <scope>NUCLEOTIDE SEQUENCE [LARGE SCALE GENOMIC DNA]</scope>
    <source>
        <strain evidence="7 8">R1DC25</strain>
    </source>
</reference>
<protein>
    <submittedName>
        <fullName evidence="7">LysE family translocator</fullName>
    </submittedName>
</protein>
<feature type="transmembrane region" description="Helical" evidence="6">
    <location>
        <begin position="144"/>
        <end position="168"/>
    </location>
</feature>
<dbReference type="GO" id="GO:0033228">
    <property type="term" value="P:cysteine export across plasma membrane"/>
    <property type="evidence" value="ECO:0007669"/>
    <property type="project" value="TreeGrafter"/>
</dbReference>
<dbReference type="InterPro" id="IPR001123">
    <property type="entry name" value="LeuE-type"/>
</dbReference>
<organism evidence="7 8">
    <name type="scientific">Kaustia mangrovi</name>
    <dbReference type="NCBI Taxonomy" id="2593653"/>
    <lineage>
        <taxon>Bacteria</taxon>
        <taxon>Pseudomonadati</taxon>
        <taxon>Pseudomonadota</taxon>
        <taxon>Alphaproteobacteria</taxon>
        <taxon>Hyphomicrobiales</taxon>
        <taxon>Parvibaculaceae</taxon>
        <taxon>Kaustia</taxon>
    </lineage>
</organism>
<feature type="transmembrane region" description="Helical" evidence="6">
    <location>
        <begin position="67"/>
        <end position="88"/>
    </location>
</feature>
<dbReference type="Proteomes" id="UP000593594">
    <property type="component" value="Chromosome"/>
</dbReference>
<feature type="transmembrane region" description="Helical" evidence="6">
    <location>
        <begin position="109"/>
        <end position="138"/>
    </location>
</feature>
<dbReference type="Pfam" id="PF01810">
    <property type="entry name" value="LysE"/>
    <property type="match status" value="1"/>
</dbReference>
<dbReference type="GO" id="GO:0005886">
    <property type="term" value="C:plasma membrane"/>
    <property type="evidence" value="ECO:0007669"/>
    <property type="project" value="UniProtKB-SubCell"/>
</dbReference>
<evidence type="ECO:0000256" key="5">
    <source>
        <dbReference type="ARBA" id="ARBA00023136"/>
    </source>
</evidence>
<evidence type="ECO:0000256" key="2">
    <source>
        <dbReference type="ARBA" id="ARBA00022475"/>
    </source>
</evidence>
<name>A0A7S8C163_9HYPH</name>
<dbReference type="KEGG" id="kmn:HW532_01255"/>
<feature type="transmembrane region" description="Helical" evidence="6">
    <location>
        <begin position="180"/>
        <end position="200"/>
    </location>
</feature>
<sequence length="204" mass="21122">MSFDAVLALAGFAFVMSVSPGPGNLLLLTSGANFGLARTLPLVFGISFGFLGMVMATGLGLGQLLKAYPAIATVLRAACGIYVLWLAWTIARSAGPRARNAGEAIERPFTFLEAAALQLVNPKAWAVALVVTVSYLAADAPVSSLLVLIAIFAAVNIPSIGLWAVSGVGLRGFLAHGRRIAVFNVMMAALLVASILPVLLPAME</sequence>
<comment type="subcellular location">
    <subcellularLocation>
        <location evidence="1">Cell membrane</location>
        <topology evidence="1">Multi-pass membrane protein</topology>
    </subcellularLocation>
</comment>
<keyword evidence="8" id="KW-1185">Reference proteome</keyword>
<dbReference type="PANTHER" id="PTHR30086:SF20">
    <property type="entry name" value="ARGININE EXPORTER PROTEIN ARGO-RELATED"/>
    <property type="match status" value="1"/>
</dbReference>
<dbReference type="AlphaFoldDB" id="A0A7S8C163"/>
<proteinExistence type="predicted"/>
<keyword evidence="3 6" id="KW-0812">Transmembrane</keyword>
<accession>A0A7S8C163</accession>
<evidence type="ECO:0000313" key="7">
    <source>
        <dbReference type="EMBL" id="QPC41479.1"/>
    </source>
</evidence>
<dbReference type="RefSeq" id="WP_213162697.1">
    <property type="nucleotide sequence ID" value="NZ_CP058214.1"/>
</dbReference>
<evidence type="ECO:0000256" key="4">
    <source>
        <dbReference type="ARBA" id="ARBA00022989"/>
    </source>
</evidence>
<feature type="transmembrane region" description="Helical" evidence="6">
    <location>
        <begin position="40"/>
        <end position="61"/>
    </location>
</feature>